<dbReference type="Proteomes" id="UP000231343">
    <property type="component" value="Unassembled WGS sequence"/>
</dbReference>
<evidence type="ECO:0000313" key="1">
    <source>
        <dbReference type="EMBL" id="PIS29046.1"/>
    </source>
</evidence>
<dbReference type="EMBL" id="PEYM01000104">
    <property type="protein sequence ID" value="PIS29046.1"/>
    <property type="molecule type" value="Genomic_DNA"/>
</dbReference>
<comment type="caution">
    <text evidence="1">The sequence shown here is derived from an EMBL/GenBank/DDBJ whole genome shotgun (WGS) entry which is preliminary data.</text>
</comment>
<gene>
    <name evidence="1" type="ORF">COT42_06345</name>
</gene>
<proteinExistence type="predicted"/>
<evidence type="ECO:0000313" key="2">
    <source>
        <dbReference type="Proteomes" id="UP000231343"/>
    </source>
</evidence>
<dbReference type="AlphaFoldDB" id="A0A2H0XVU2"/>
<sequence length="110" mass="12472">MKEVKEKERFEVLLEDIKDKVQLVLEGHGTLDNKIENVRQELGGKIEAVKSDLKQELGGKMDHLDEKVERFGKHLSATAVASYALLSDVQKDVQGVKQQLDEHVCQPVHR</sequence>
<organism evidence="1 2">
    <name type="scientific">Candidatus Saganbacteria bacterium CG08_land_8_20_14_0_20_45_16</name>
    <dbReference type="NCBI Taxonomy" id="2014293"/>
    <lineage>
        <taxon>Bacteria</taxon>
        <taxon>Bacillati</taxon>
        <taxon>Saganbacteria</taxon>
    </lineage>
</organism>
<name>A0A2H0XVU2_UNCSA</name>
<accession>A0A2H0XVU2</accession>
<dbReference type="Gene3D" id="1.20.120.20">
    <property type="entry name" value="Apolipoprotein"/>
    <property type="match status" value="1"/>
</dbReference>
<reference evidence="1 2" key="1">
    <citation type="submission" date="2017-09" db="EMBL/GenBank/DDBJ databases">
        <title>Depth-based differentiation of microbial function through sediment-hosted aquifers and enrichment of novel symbionts in the deep terrestrial subsurface.</title>
        <authorList>
            <person name="Probst A.J."/>
            <person name="Ladd B."/>
            <person name="Jarett J.K."/>
            <person name="Geller-Mcgrath D.E."/>
            <person name="Sieber C.M."/>
            <person name="Emerson J.B."/>
            <person name="Anantharaman K."/>
            <person name="Thomas B.C."/>
            <person name="Malmstrom R."/>
            <person name="Stieglmeier M."/>
            <person name="Klingl A."/>
            <person name="Woyke T."/>
            <person name="Ryan C.M."/>
            <person name="Banfield J.F."/>
        </authorList>
    </citation>
    <scope>NUCLEOTIDE SEQUENCE [LARGE SCALE GENOMIC DNA]</scope>
    <source>
        <strain evidence="1">CG08_land_8_20_14_0_20_45_16</strain>
    </source>
</reference>
<protein>
    <submittedName>
        <fullName evidence="1">Uncharacterized protein</fullName>
    </submittedName>
</protein>